<dbReference type="EMBL" id="RAQK01000001">
    <property type="protein sequence ID" value="RKE96748.1"/>
    <property type="molecule type" value="Genomic_DNA"/>
</dbReference>
<dbReference type="PRINTS" id="PR01490">
    <property type="entry name" value="RTXTOXIND"/>
</dbReference>
<dbReference type="InterPro" id="IPR010129">
    <property type="entry name" value="T1SS_HlyD"/>
</dbReference>
<dbReference type="InterPro" id="IPR050739">
    <property type="entry name" value="MFP"/>
</dbReference>
<keyword evidence="5 9" id="KW-0997">Cell inner membrane</keyword>
<evidence type="ECO:0000256" key="9">
    <source>
        <dbReference type="RuleBase" id="RU365093"/>
    </source>
</evidence>
<keyword evidence="6 9" id="KW-0812">Transmembrane</keyword>
<evidence type="ECO:0000313" key="13">
    <source>
        <dbReference type="EMBL" id="RKE96748.1"/>
    </source>
</evidence>
<protein>
    <recommendedName>
        <fullName evidence="9">Membrane fusion protein (MFP) family protein</fullName>
    </recommendedName>
</protein>
<dbReference type="InterPro" id="IPR058982">
    <property type="entry name" value="Beta-barrel_AprE"/>
</dbReference>
<evidence type="ECO:0000259" key="11">
    <source>
        <dbReference type="Pfam" id="PF25994"/>
    </source>
</evidence>
<keyword evidence="4 9" id="KW-1003">Cell membrane</keyword>
<evidence type="ECO:0000256" key="3">
    <source>
        <dbReference type="ARBA" id="ARBA00022448"/>
    </source>
</evidence>
<keyword evidence="3 9" id="KW-0813">Transport</keyword>
<feature type="transmembrane region" description="Helical" evidence="9">
    <location>
        <begin position="12"/>
        <end position="32"/>
    </location>
</feature>
<dbReference type="GO" id="GO:0015031">
    <property type="term" value="P:protein transport"/>
    <property type="evidence" value="ECO:0007669"/>
    <property type="project" value="InterPro"/>
</dbReference>
<dbReference type="PANTHER" id="PTHR30386:SF17">
    <property type="entry name" value="ALKALINE PROTEASE SECRETION PROTEIN APRE"/>
    <property type="match status" value="1"/>
</dbReference>
<keyword evidence="10" id="KW-0175">Coiled coil</keyword>
<evidence type="ECO:0000256" key="10">
    <source>
        <dbReference type="SAM" id="Coils"/>
    </source>
</evidence>
<name>A0A420DRD9_9RHOB</name>
<evidence type="ECO:0000256" key="8">
    <source>
        <dbReference type="ARBA" id="ARBA00023136"/>
    </source>
</evidence>
<organism evidence="13 14">
    <name type="scientific">Sulfitobacter guttiformis</name>
    <dbReference type="NCBI Taxonomy" id="74349"/>
    <lineage>
        <taxon>Bacteria</taxon>
        <taxon>Pseudomonadati</taxon>
        <taxon>Pseudomonadota</taxon>
        <taxon>Alphaproteobacteria</taxon>
        <taxon>Rhodobacterales</taxon>
        <taxon>Roseobacteraceae</taxon>
        <taxon>Sulfitobacter</taxon>
    </lineage>
</organism>
<evidence type="ECO:0000256" key="4">
    <source>
        <dbReference type="ARBA" id="ARBA00022475"/>
    </source>
</evidence>
<feature type="domain" description="AprE-like long alpha-helical hairpin" evidence="11">
    <location>
        <begin position="88"/>
        <end position="276"/>
    </location>
</feature>
<comment type="caution">
    <text evidence="13">The sequence shown here is derived from an EMBL/GenBank/DDBJ whole genome shotgun (WGS) entry which is preliminary data.</text>
</comment>
<evidence type="ECO:0000256" key="6">
    <source>
        <dbReference type="ARBA" id="ARBA00022692"/>
    </source>
</evidence>
<dbReference type="PANTHER" id="PTHR30386">
    <property type="entry name" value="MEMBRANE FUSION SUBUNIT OF EMRAB-TOLC MULTIDRUG EFFLUX PUMP"/>
    <property type="match status" value="1"/>
</dbReference>
<comment type="subcellular location">
    <subcellularLocation>
        <location evidence="1 9">Cell inner membrane</location>
        <topology evidence="1 9">Single-pass membrane protein</topology>
    </subcellularLocation>
</comment>
<dbReference type="Proteomes" id="UP000284407">
    <property type="component" value="Unassembled WGS sequence"/>
</dbReference>
<reference evidence="13 14" key="1">
    <citation type="submission" date="2018-09" db="EMBL/GenBank/DDBJ databases">
        <title>Genomic Encyclopedia of Archaeal and Bacterial Type Strains, Phase II (KMG-II): from individual species to whole genera.</title>
        <authorList>
            <person name="Goeker M."/>
        </authorList>
    </citation>
    <scope>NUCLEOTIDE SEQUENCE [LARGE SCALE GENOMIC DNA]</scope>
    <source>
        <strain evidence="13 14">DSM 11458</strain>
    </source>
</reference>
<dbReference type="OrthoDB" id="9810980at2"/>
<proteinExistence type="inferred from homology"/>
<dbReference type="Gene3D" id="2.40.50.100">
    <property type="match status" value="1"/>
</dbReference>
<keyword evidence="8 9" id="KW-0472">Membrane</keyword>
<evidence type="ECO:0000313" key="14">
    <source>
        <dbReference type="Proteomes" id="UP000284407"/>
    </source>
</evidence>
<feature type="coiled-coil region" evidence="10">
    <location>
        <begin position="143"/>
        <end position="177"/>
    </location>
</feature>
<dbReference type="AlphaFoldDB" id="A0A420DRD9"/>
<dbReference type="Pfam" id="PF25994">
    <property type="entry name" value="HH_AprE"/>
    <property type="match status" value="1"/>
</dbReference>
<dbReference type="RefSeq" id="WP_025063683.1">
    <property type="nucleotide sequence ID" value="NZ_RAQK01000001.1"/>
</dbReference>
<dbReference type="SUPFAM" id="SSF51230">
    <property type="entry name" value="Single hybrid motif"/>
    <property type="match status" value="1"/>
</dbReference>
<evidence type="ECO:0000256" key="5">
    <source>
        <dbReference type="ARBA" id="ARBA00022519"/>
    </source>
</evidence>
<comment type="similarity">
    <text evidence="2 9">Belongs to the membrane fusion protein (MFP) (TC 8.A.1) family.</text>
</comment>
<dbReference type="STRING" id="1443111.Z949_3330"/>
<evidence type="ECO:0000256" key="2">
    <source>
        <dbReference type="ARBA" id="ARBA00009477"/>
    </source>
</evidence>
<dbReference type="Gene3D" id="2.40.30.170">
    <property type="match status" value="1"/>
</dbReference>
<feature type="domain" description="AprE-like beta-barrel" evidence="12">
    <location>
        <begin position="321"/>
        <end position="411"/>
    </location>
</feature>
<dbReference type="GO" id="GO:0005886">
    <property type="term" value="C:plasma membrane"/>
    <property type="evidence" value="ECO:0007669"/>
    <property type="project" value="UniProtKB-SubCell"/>
</dbReference>
<dbReference type="InterPro" id="IPR058781">
    <property type="entry name" value="HH_AprE-like"/>
</dbReference>
<accession>A0A420DRD9</accession>
<dbReference type="NCBIfam" id="TIGR01843">
    <property type="entry name" value="type_I_hlyD"/>
    <property type="match status" value="1"/>
</dbReference>
<evidence type="ECO:0000256" key="1">
    <source>
        <dbReference type="ARBA" id="ARBA00004377"/>
    </source>
</evidence>
<dbReference type="InterPro" id="IPR011053">
    <property type="entry name" value="Single_hybrid_motif"/>
</dbReference>
<sequence length="434" mass="48041">MKKSDKWSAWQPVLIGFIGIAVLFGGFGTWSVTSNIAGAIVASGRIEVERNRQVVQHDSGGTIAEILVNEGDLVNAGDLLLQLDAQQARSELTLIEGQLYELMARRGRLQAQRDGDEIISFPDDLVKVGRLDADAKELMEGQINLFEARRDSVAREIEQLEKQTNQIEDQINGITAQEMSLATQLELIEKQLGSQQQLLDQGLAQAATVLSLQREKARLAGEIGRLVAARAQAEGRITEIEIIGLKLGTSGREEAITQMREIRFRELSLIEQRRALLATIDRLDIRAPVSGIIYELKVTTPRSVIRAAEPLMFLVPQDRPLVIVAQVRPTNVDEISVGQEVNLRLSSLDQRTTPELKGRVILISADSIIDDTTGASFFRAEITLSPGEMERLPEGTQLLPGMPVDAFIKTGDRSPLTYLLKPVTDYFVKSWRES</sequence>
<gene>
    <name evidence="13" type="ORF">C8N30_1318</name>
</gene>
<evidence type="ECO:0000259" key="12">
    <source>
        <dbReference type="Pfam" id="PF26002"/>
    </source>
</evidence>
<evidence type="ECO:0000256" key="7">
    <source>
        <dbReference type="ARBA" id="ARBA00022989"/>
    </source>
</evidence>
<keyword evidence="7 9" id="KW-1133">Transmembrane helix</keyword>
<dbReference type="Pfam" id="PF26002">
    <property type="entry name" value="Beta-barrel_AprE"/>
    <property type="match status" value="1"/>
</dbReference>
<keyword evidence="14" id="KW-1185">Reference proteome</keyword>